<keyword evidence="2" id="KW-1185">Reference proteome</keyword>
<protein>
    <submittedName>
        <fullName evidence="1">Uncharacterized protein</fullName>
    </submittedName>
</protein>
<sequence length="257" mass="28205">MFRKLRIAVLLVILATVALGAWRSGARATEWKHTLYATVYPIAADDSPHTRAGVARLSADDFAPITDWLQDEVRRHGRDVLRPLAISVAPPLESQPPPFPADGGPVAVGLWSLQLRFWAWRHDATPGPRPDVRLFVLYHDATRTPQLDHSVGLRKGQIGIVKAFAGRDDGPRNAVVIAHELLHTLGASDKYDPQSLAPIFPDGYAEPDRQPSHPQRMAEIMAGRFALADGQLAMPERLGQTLIGPRTAAEIGLRRAN</sequence>
<evidence type="ECO:0000313" key="1">
    <source>
        <dbReference type="EMBL" id="GEC96518.1"/>
    </source>
</evidence>
<comment type="caution">
    <text evidence="1">The sequence shown here is derived from an EMBL/GenBank/DDBJ whole genome shotgun (WGS) entry which is preliminary data.</text>
</comment>
<dbReference type="RefSeq" id="WP_141352904.1">
    <property type="nucleotide sequence ID" value="NZ_BJNV01000046.1"/>
</dbReference>
<gene>
    <name evidence="1" type="ORF">ZRA01_25910</name>
</gene>
<name>A0A4Y4CUE4_ZOORA</name>
<dbReference type="EMBL" id="BJNV01000046">
    <property type="protein sequence ID" value="GEC96518.1"/>
    <property type="molecule type" value="Genomic_DNA"/>
</dbReference>
<dbReference type="OrthoDB" id="5523793at2"/>
<evidence type="ECO:0000313" key="2">
    <source>
        <dbReference type="Proteomes" id="UP000318422"/>
    </source>
</evidence>
<accession>A0A4Y4CUE4</accession>
<dbReference type="Proteomes" id="UP000318422">
    <property type="component" value="Unassembled WGS sequence"/>
</dbReference>
<reference evidence="1 2" key="1">
    <citation type="submission" date="2019-06" db="EMBL/GenBank/DDBJ databases">
        <title>Whole genome shotgun sequence of Zoogloea ramigera NBRC 15342.</title>
        <authorList>
            <person name="Hosoyama A."/>
            <person name="Uohara A."/>
            <person name="Ohji S."/>
            <person name="Ichikawa N."/>
        </authorList>
    </citation>
    <scope>NUCLEOTIDE SEQUENCE [LARGE SCALE GENOMIC DNA]</scope>
    <source>
        <strain evidence="1 2">NBRC 15342</strain>
    </source>
</reference>
<dbReference type="AlphaFoldDB" id="A0A4Y4CUE4"/>
<organism evidence="1 2">
    <name type="scientific">Zoogloea ramigera</name>
    <dbReference type="NCBI Taxonomy" id="350"/>
    <lineage>
        <taxon>Bacteria</taxon>
        <taxon>Pseudomonadati</taxon>
        <taxon>Pseudomonadota</taxon>
        <taxon>Betaproteobacteria</taxon>
        <taxon>Rhodocyclales</taxon>
        <taxon>Zoogloeaceae</taxon>
        <taxon>Zoogloea</taxon>
    </lineage>
</organism>
<proteinExistence type="predicted"/>